<dbReference type="InterPro" id="IPR002767">
    <property type="entry name" value="Thiamine_BP"/>
</dbReference>
<dbReference type="NCBIfam" id="TIGR00106">
    <property type="entry name" value="MTH1187 family thiamine-binding protein"/>
    <property type="match status" value="1"/>
</dbReference>
<dbReference type="InterPro" id="IPR051614">
    <property type="entry name" value="UPF0045_domain"/>
</dbReference>
<dbReference type="Pfam" id="PF01910">
    <property type="entry name" value="Thiamine_BP"/>
    <property type="match status" value="1"/>
</dbReference>
<dbReference type="PANTHER" id="PTHR33777:SF1">
    <property type="entry name" value="UPF0045 PROTEIN ECM15"/>
    <property type="match status" value="1"/>
</dbReference>
<dbReference type="PANTHER" id="PTHR33777">
    <property type="entry name" value="UPF0045 PROTEIN ECM15"/>
    <property type="match status" value="1"/>
</dbReference>
<keyword evidence="4" id="KW-1185">Reference proteome</keyword>
<comment type="similarity">
    <text evidence="1">Belongs to the UPF0045 family.</text>
</comment>
<name>A0A1N7LHR9_9BACL</name>
<evidence type="ECO:0000256" key="1">
    <source>
        <dbReference type="ARBA" id="ARBA00010272"/>
    </source>
</evidence>
<dbReference type="AlphaFoldDB" id="A0A1N7LHR9"/>
<evidence type="ECO:0000313" key="3">
    <source>
        <dbReference type="EMBL" id="SIS73388.1"/>
    </source>
</evidence>
<dbReference type="RefSeq" id="WP_076345695.1">
    <property type="nucleotide sequence ID" value="NZ_FTOO01000003.1"/>
</dbReference>
<evidence type="ECO:0000259" key="2">
    <source>
        <dbReference type="Pfam" id="PF01910"/>
    </source>
</evidence>
<proteinExistence type="inferred from homology"/>
<feature type="domain" description="Thiamine-binding protein" evidence="2">
    <location>
        <begin position="4"/>
        <end position="95"/>
    </location>
</feature>
<dbReference type="Gene3D" id="3.30.70.930">
    <property type="match status" value="1"/>
</dbReference>
<dbReference type="SUPFAM" id="SSF89957">
    <property type="entry name" value="MTH1187/YkoF-like"/>
    <property type="match status" value="1"/>
</dbReference>
<dbReference type="GO" id="GO:0005829">
    <property type="term" value="C:cytosol"/>
    <property type="evidence" value="ECO:0007669"/>
    <property type="project" value="TreeGrafter"/>
</dbReference>
<organism evidence="3 4">
    <name type="scientific">Alicyclobacillus vulcanalis</name>
    <dbReference type="NCBI Taxonomy" id="252246"/>
    <lineage>
        <taxon>Bacteria</taxon>
        <taxon>Bacillati</taxon>
        <taxon>Bacillota</taxon>
        <taxon>Bacilli</taxon>
        <taxon>Bacillales</taxon>
        <taxon>Alicyclobacillaceae</taxon>
        <taxon>Alicyclobacillus</taxon>
    </lineage>
</organism>
<protein>
    <submittedName>
        <fullName evidence="3">Uncharacterized protein, MTH1187 family</fullName>
    </submittedName>
</protein>
<accession>A0A1N7LHR9</accession>
<evidence type="ECO:0000313" key="4">
    <source>
        <dbReference type="Proteomes" id="UP000186156"/>
    </source>
</evidence>
<gene>
    <name evidence="3" type="ORF">SAMN05421799_103154</name>
</gene>
<reference evidence="4" key="1">
    <citation type="submission" date="2017-01" db="EMBL/GenBank/DDBJ databases">
        <authorList>
            <person name="Varghese N."/>
            <person name="Submissions S."/>
        </authorList>
    </citation>
    <scope>NUCLEOTIDE SEQUENCE [LARGE SCALE GENOMIC DNA]</scope>
    <source>
        <strain evidence="4">DSM 16176</strain>
    </source>
</reference>
<sequence>MAMVAVSISPIGTGETSVSHFVAEAQRVLARYPDLQYRLDPMFTTIEGDLPTIFAAIHEMHEALVAMGAKRLSTVIKIDDRRDVYHSMDEKVSAVMAKLNGEDASQWE</sequence>
<dbReference type="EMBL" id="FTOO01000003">
    <property type="protein sequence ID" value="SIS73388.1"/>
    <property type="molecule type" value="Genomic_DNA"/>
</dbReference>
<dbReference type="Proteomes" id="UP000186156">
    <property type="component" value="Unassembled WGS sequence"/>
</dbReference>
<dbReference type="OrthoDB" id="2147383at2"/>
<dbReference type="InterPro" id="IPR029756">
    <property type="entry name" value="MTH1187/YkoF-like"/>
</dbReference>